<proteinExistence type="predicted"/>
<reference evidence="1" key="1">
    <citation type="submission" date="2022-01" db="EMBL/GenBank/DDBJ databases">
        <authorList>
            <person name="Braso-Vives M."/>
        </authorList>
    </citation>
    <scope>NUCLEOTIDE SEQUENCE</scope>
</reference>
<sequence length="78" mass="8900">MEYAPLCWVSAPTTSLRLLDSIQRKALRIIGVNEKQTDPRRQVAATALLYKMHTTSAHQTRRSCYLSRLHPDVQHAPT</sequence>
<organism evidence="1 2">
    <name type="scientific">Branchiostoma lanceolatum</name>
    <name type="common">Common lancelet</name>
    <name type="synonym">Amphioxus lanceolatum</name>
    <dbReference type="NCBI Taxonomy" id="7740"/>
    <lineage>
        <taxon>Eukaryota</taxon>
        <taxon>Metazoa</taxon>
        <taxon>Chordata</taxon>
        <taxon>Cephalochordata</taxon>
        <taxon>Leptocardii</taxon>
        <taxon>Amphioxiformes</taxon>
        <taxon>Branchiostomatidae</taxon>
        <taxon>Branchiostoma</taxon>
    </lineage>
</organism>
<dbReference type="OrthoDB" id="7468774at2759"/>
<gene>
    <name evidence="1" type="primary">Hypp6008</name>
    <name evidence="1" type="ORF">BLAG_LOCUS4369</name>
</gene>
<dbReference type="Proteomes" id="UP000838412">
    <property type="component" value="Chromosome 11"/>
</dbReference>
<dbReference type="EMBL" id="OV696696">
    <property type="protein sequence ID" value="CAH1240393.1"/>
    <property type="molecule type" value="Genomic_DNA"/>
</dbReference>
<accession>A0A8J9VHF4</accession>
<evidence type="ECO:0000313" key="1">
    <source>
        <dbReference type="EMBL" id="CAH1240393.1"/>
    </source>
</evidence>
<dbReference type="AlphaFoldDB" id="A0A8J9VHF4"/>
<name>A0A8J9VHF4_BRALA</name>
<evidence type="ECO:0000313" key="2">
    <source>
        <dbReference type="Proteomes" id="UP000838412"/>
    </source>
</evidence>
<keyword evidence="2" id="KW-1185">Reference proteome</keyword>
<protein>
    <submittedName>
        <fullName evidence="1">Hypp6008 protein</fullName>
    </submittedName>
</protein>